<sequence length="115" mass="12575">MILMTLLTTTQCIINTTTITSSSSRCDGGSTDDPSCLIGEIHLDSEEFMMDSEISRRILAGTPPTKTSLNPAEAASRCDRPNGPPCHSNTDNFKARPPNCVGTSLNRECHRYDRK</sequence>
<dbReference type="AlphaFoldDB" id="A0AAW1WUG8"/>
<name>A0AAW1WUG8_RUBAR</name>
<proteinExistence type="predicted"/>
<feature type="region of interest" description="Disordered" evidence="1">
    <location>
        <begin position="61"/>
        <end position="97"/>
    </location>
</feature>
<reference evidence="2 3" key="1">
    <citation type="journal article" date="2023" name="G3 (Bethesda)">
        <title>A chromosome-length genome assembly and annotation of blackberry (Rubus argutus, cv. 'Hillquist').</title>
        <authorList>
            <person name="Bruna T."/>
            <person name="Aryal R."/>
            <person name="Dudchenko O."/>
            <person name="Sargent D.J."/>
            <person name="Mead D."/>
            <person name="Buti M."/>
            <person name="Cavallini A."/>
            <person name="Hytonen T."/>
            <person name="Andres J."/>
            <person name="Pham M."/>
            <person name="Weisz D."/>
            <person name="Mascagni F."/>
            <person name="Usai G."/>
            <person name="Natali L."/>
            <person name="Bassil N."/>
            <person name="Fernandez G.E."/>
            <person name="Lomsadze A."/>
            <person name="Armour M."/>
            <person name="Olukolu B."/>
            <person name="Poorten T."/>
            <person name="Britton C."/>
            <person name="Davik J."/>
            <person name="Ashrafi H."/>
            <person name="Aiden E.L."/>
            <person name="Borodovsky M."/>
            <person name="Worthington M."/>
        </authorList>
    </citation>
    <scope>NUCLEOTIDE SEQUENCE [LARGE SCALE GENOMIC DNA]</scope>
    <source>
        <strain evidence="2">PI 553951</strain>
    </source>
</reference>
<dbReference type="EMBL" id="JBEDUW010000005">
    <property type="protein sequence ID" value="KAK9927873.1"/>
    <property type="molecule type" value="Genomic_DNA"/>
</dbReference>
<dbReference type="Proteomes" id="UP001457282">
    <property type="component" value="Unassembled WGS sequence"/>
</dbReference>
<accession>A0AAW1WUG8</accession>
<protein>
    <submittedName>
        <fullName evidence="2">Uncharacterized protein</fullName>
    </submittedName>
</protein>
<evidence type="ECO:0000313" key="2">
    <source>
        <dbReference type="EMBL" id="KAK9927873.1"/>
    </source>
</evidence>
<organism evidence="2 3">
    <name type="scientific">Rubus argutus</name>
    <name type="common">Southern blackberry</name>
    <dbReference type="NCBI Taxonomy" id="59490"/>
    <lineage>
        <taxon>Eukaryota</taxon>
        <taxon>Viridiplantae</taxon>
        <taxon>Streptophyta</taxon>
        <taxon>Embryophyta</taxon>
        <taxon>Tracheophyta</taxon>
        <taxon>Spermatophyta</taxon>
        <taxon>Magnoliopsida</taxon>
        <taxon>eudicotyledons</taxon>
        <taxon>Gunneridae</taxon>
        <taxon>Pentapetalae</taxon>
        <taxon>rosids</taxon>
        <taxon>fabids</taxon>
        <taxon>Rosales</taxon>
        <taxon>Rosaceae</taxon>
        <taxon>Rosoideae</taxon>
        <taxon>Rosoideae incertae sedis</taxon>
        <taxon>Rubus</taxon>
    </lineage>
</organism>
<comment type="caution">
    <text evidence="2">The sequence shown here is derived from an EMBL/GenBank/DDBJ whole genome shotgun (WGS) entry which is preliminary data.</text>
</comment>
<keyword evidence="3" id="KW-1185">Reference proteome</keyword>
<gene>
    <name evidence="2" type="ORF">M0R45_025039</name>
</gene>
<evidence type="ECO:0000313" key="3">
    <source>
        <dbReference type="Proteomes" id="UP001457282"/>
    </source>
</evidence>
<evidence type="ECO:0000256" key="1">
    <source>
        <dbReference type="SAM" id="MobiDB-lite"/>
    </source>
</evidence>